<proteinExistence type="predicted"/>
<evidence type="ECO:0000313" key="2">
    <source>
        <dbReference type="Proteomes" id="UP001292094"/>
    </source>
</evidence>
<accession>A0AAE1UBE9</accession>
<name>A0AAE1UBE9_9EUCA</name>
<dbReference type="AlphaFoldDB" id="A0AAE1UBE9"/>
<keyword evidence="2" id="KW-1185">Reference proteome</keyword>
<organism evidence="1 2">
    <name type="scientific">Petrolisthes manimaculis</name>
    <dbReference type="NCBI Taxonomy" id="1843537"/>
    <lineage>
        <taxon>Eukaryota</taxon>
        <taxon>Metazoa</taxon>
        <taxon>Ecdysozoa</taxon>
        <taxon>Arthropoda</taxon>
        <taxon>Crustacea</taxon>
        <taxon>Multicrustacea</taxon>
        <taxon>Malacostraca</taxon>
        <taxon>Eumalacostraca</taxon>
        <taxon>Eucarida</taxon>
        <taxon>Decapoda</taxon>
        <taxon>Pleocyemata</taxon>
        <taxon>Anomura</taxon>
        <taxon>Galatheoidea</taxon>
        <taxon>Porcellanidae</taxon>
        <taxon>Petrolisthes</taxon>
    </lineage>
</organism>
<dbReference type="Proteomes" id="UP001292094">
    <property type="component" value="Unassembled WGS sequence"/>
</dbReference>
<protein>
    <submittedName>
        <fullName evidence="1">Uncharacterized protein</fullName>
    </submittedName>
</protein>
<reference evidence="1" key="1">
    <citation type="submission" date="2023-11" db="EMBL/GenBank/DDBJ databases">
        <title>Genome assemblies of two species of porcelain crab, Petrolisthes cinctipes and Petrolisthes manimaculis (Anomura: Porcellanidae).</title>
        <authorList>
            <person name="Angst P."/>
        </authorList>
    </citation>
    <scope>NUCLEOTIDE SEQUENCE</scope>
    <source>
        <strain evidence="1">PB745_02</strain>
        <tissue evidence="1">Gill</tissue>
    </source>
</reference>
<sequence>MKEDRGGVKRSVYAWGVERVVKSWRLKYDFLLSLVREPARLLPESLTKELQMVEAKRQGYAIERALVQANLDAWDNTMGGSKGKRLREK</sequence>
<gene>
    <name evidence="1" type="ORF">Pmani_014112</name>
</gene>
<dbReference type="EMBL" id="JAWZYT010001206">
    <property type="protein sequence ID" value="KAK4314601.1"/>
    <property type="molecule type" value="Genomic_DNA"/>
</dbReference>
<comment type="caution">
    <text evidence="1">The sequence shown here is derived from an EMBL/GenBank/DDBJ whole genome shotgun (WGS) entry which is preliminary data.</text>
</comment>
<evidence type="ECO:0000313" key="1">
    <source>
        <dbReference type="EMBL" id="KAK4314601.1"/>
    </source>
</evidence>